<organism evidence="1 2">
    <name type="scientific">Streptomyces abyssalis</name>
    <dbReference type="NCBI Taxonomy" id="933944"/>
    <lineage>
        <taxon>Bacteria</taxon>
        <taxon>Bacillati</taxon>
        <taxon>Actinomycetota</taxon>
        <taxon>Actinomycetes</taxon>
        <taxon>Kitasatosporales</taxon>
        <taxon>Streptomycetaceae</taxon>
        <taxon>Streptomyces</taxon>
    </lineage>
</organism>
<dbReference type="Proteomes" id="UP000176087">
    <property type="component" value="Unassembled WGS sequence"/>
</dbReference>
<evidence type="ECO:0000313" key="1">
    <source>
        <dbReference type="EMBL" id="OEU90357.1"/>
    </source>
</evidence>
<accession>A0A1E7JPZ3</accession>
<protein>
    <submittedName>
        <fullName evidence="1">Uncharacterized protein</fullName>
    </submittedName>
</protein>
<dbReference type="AlphaFoldDB" id="A0A1E7JPZ3"/>
<name>A0A1E7JPZ3_9ACTN</name>
<proteinExistence type="predicted"/>
<evidence type="ECO:0000313" key="2">
    <source>
        <dbReference type="Proteomes" id="UP000176087"/>
    </source>
</evidence>
<dbReference type="EMBL" id="LJGT01000038">
    <property type="protein sequence ID" value="OEU90357.1"/>
    <property type="molecule type" value="Genomic_DNA"/>
</dbReference>
<sequence length="71" mass="7724">MIGVPFGKPCIICEKRQGETILVQAIESGSGPGWGLYACPSPCAQEYAGRSYAPSWLQEDLRQLGLWPPTN</sequence>
<dbReference type="STRING" id="933944.AN215_12760"/>
<gene>
    <name evidence="1" type="ORF">AN215_12760</name>
</gene>
<keyword evidence="2" id="KW-1185">Reference proteome</keyword>
<reference evidence="1 2" key="1">
    <citation type="journal article" date="2016" name="Front. Microbiol.">
        <title>Comparative Genomics Analysis of Streptomyces Species Reveals Their Adaptation to the Marine Environment and Their Diversity at the Genomic Level.</title>
        <authorList>
            <person name="Tian X."/>
            <person name="Zhang Z."/>
            <person name="Yang T."/>
            <person name="Chen M."/>
            <person name="Li J."/>
            <person name="Chen F."/>
            <person name="Yang J."/>
            <person name="Li W."/>
            <person name="Zhang B."/>
            <person name="Zhang Z."/>
            <person name="Wu J."/>
            <person name="Zhang C."/>
            <person name="Long L."/>
            <person name="Xiao J."/>
        </authorList>
    </citation>
    <scope>NUCLEOTIDE SEQUENCE [LARGE SCALE GENOMIC DNA]</scope>
    <source>
        <strain evidence="1 2">SCSIO 10390</strain>
    </source>
</reference>
<comment type="caution">
    <text evidence="1">The sequence shown here is derived from an EMBL/GenBank/DDBJ whole genome shotgun (WGS) entry which is preliminary data.</text>
</comment>